<evidence type="ECO:0000313" key="3">
    <source>
        <dbReference type="Proteomes" id="UP001139293"/>
    </source>
</evidence>
<organism evidence="2 3">
    <name type="scientific">Shewanella pneumatophori</name>
    <dbReference type="NCBI Taxonomy" id="314092"/>
    <lineage>
        <taxon>Bacteria</taxon>
        <taxon>Pseudomonadati</taxon>
        <taxon>Pseudomonadota</taxon>
        <taxon>Gammaproteobacteria</taxon>
        <taxon>Alteromonadales</taxon>
        <taxon>Shewanellaceae</taxon>
        <taxon>Shewanella</taxon>
    </lineage>
</organism>
<comment type="caution">
    <text evidence="2">The sequence shown here is derived from an EMBL/GenBank/DDBJ whole genome shotgun (WGS) entry which is preliminary data.</text>
</comment>
<proteinExistence type="predicted"/>
<sequence length="134" mass="14631">MNTANSNSSRRKPLIAFGVVASIVALFVALVMVMPKGFKATHEEIGTGKPAIVFVYDNGLAMSNSQTEQMNEARDYLGDSVYFLIATTGTPEGDKLIRQHRADSAELLLFDASGELTKRQYGLKTAGELVMWVE</sequence>
<keyword evidence="1" id="KW-1133">Transmembrane helix</keyword>
<keyword evidence="1" id="KW-0472">Membrane</keyword>
<feature type="transmembrane region" description="Helical" evidence="1">
    <location>
        <begin position="14"/>
        <end position="33"/>
    </location>
</feature>
<keyword evidence="1" id="KW-0812">Transmembrane</keyword>
<evidence type="ECO:0000256" key="1">
    <source>
        <dbReference type="SAM" id="Phobius"/>
    </source>
</evidence>
<name>A0A9X1ZBU4_9GAMM</name>
<keyword evidence="3" id="KW-1185">Reference proteome</keyword>
<dbReference type="AlphaFoldDB" id="A0A9X1ZBU4"/>
<evidence type="ECO:0000313" key="2">
    <source>
        <dbReference type="EMBL" id="MCL1139394.1"/>
    </source>
</evidence>
<accession>A0A9X1ZBU4</accession>
<protein>
    <submittedName>
        <fullName evidence="2">Uncharacterized protein</fullName>
    </submittedName>
</protein>
<dbReference type="RefSeq" id="WP_248950547.1">
    <property type="nucleotide sequence ID" value="NZ_JAKILB010000007.1"/>
</dbReference>
<gene>
    <name evidence="2" type="ORF">L2740_12660</name>
</gene>
<dbReference type="Proteomes" id="UP001139293">
    <property type="component" value="Unassembled WGS sequence"/>
</dbReference>
<reference evidence="2" key="1">
    <citation type="submission" date="2022-01" db="EMBL/GenBank/DDBJ databases">
        <title>Whole genome-based taxonomy of the Shewanellaceae.</title>
        <authorList>
            <person name="Martin-Rodriguez A.J."/>
        </authorList>
    </citation>
    <scope>NUCLEOTIDE SEQUENCE</scope>
    <source>
        <strain evidence="2">KCTC 23973</strain>
    </source>
</reference>
<dbReference type="EMBL" id="JAKILB010000007">
    <property type="protein sequence ID" value="MCL1139394.1"/>
    <property type="molecule type" value="Genomic_DNA"/>
</dbReference>